<dbReference type="EMBL" id="CP095362">
    <property type="protein sequence ID" value="XAG66604.1"/>
    <property type="molecule type" value="Genomic_DNA"/>
</dbReference>
<dbReference type="SMART" id="SM00530">
    <property type="entry name" value="HTH_XRE"/>
    <property type="match status" value="1"/>
</dbReference>
<organism evidence="2">
    <name type="scientific">bacterium 19GA11TI05</name>
    <dbReference type="NCBI Taxonomy" id="2920688"/>
    <lineage>
        <taxon>Bacteria</taxon>
    </lineage>
</organism>
<sequence length="93" mass="10761">MTKKDIIFQPKAKASPYSLCENIGHLIRELRVTNKMSGRDLGNIIGVSQQQVSRYENGMSELTMKQICRISEVFDMTIWQFMDALYYICFDDG</sequence>
<dbReference type="Pfam" id="PF01381">
    <property type="entry name" value="HTH_3"/>
    <property type="match status" value="1"/>
</dbReference>
<dbReference type="SUPFAM" id="SSF47413">
    <property type="entry name" value="lambda repressor-like DNA-binding domains"/>
    <property type="match status" value="1"/>
</dbReference>
<evidence type="ECO:0000313" key="2">
    <source>
        <dbReference type="EMBL" id="XAG66604.1"/>
    </source>
</evidence>
<reference evidence="2" key="1">
    <citation type="submission" date="2022-03" db="EMBL/GenBank/DDBJ databases">
        <title>Sea Food Isolates.</title>
        <authorList>
            <person name="Li c."/>
        </authorList>
    </citation>
    <scope>NUCLEOTIDE SEQUENCE</scope>
    <source>
        <strain evidence="2">19GA11TI05</strain>
    </source>
</reference>
<dbReference type="InterPro" id="IPR001387">
    <property type="entry name" value="Cro/C1-type_HTH"/>
</dbReference>
<name>A0AAU6TY11_UNCXX</name>
<protein>
    <submittedName>
        <fullName evidence="2">Helix-turn-helix domain-containing protein</fullName>
    </submittedName>
</protein>
<dbReference type="InterPro" id="IPR010982">
    <property type="entry name" value="Lambda_DNA-bd_dom_sf"/>
</dbReference>
<evidence type="ECO:0000259" key="1">
    <source>
        <dbReference type="PROSITE" id="PS50943"/>
    </source>
</evidence>
<accession>A0AAU6TY11</accession>
<dbReference type="AlphaFoldDB" id="A0AAU6TY11"/>
<gene>
    <name evidence="2" type="ORF">MRM81_06130</name>
</gene>
<dbReference type="Gene3D" id="1.10.260.40">
    <property type="entry name" value="lambda repressor-like DNA-binding domains"/>
    <property type="match status" value="1"/>
</dbReference>
<dbReference type="PROSITE" id="PS50943">
    <property type="entry name" value="HTH_CROC1"/>
    <property type="match status" value="1"/>
</dbReference>
<feature type="domain" description="HTH cro/C1-type" evidence="1">
    <location>
        <begin position="27"/>
        <end position="81"/>
    </location>
</feature>
<proteinExistence type="predicted"/>
<dbReference type="GO" id="GO:0003677">
    <property type="term" value="F:DNA binding"/>
    <property type="evidence" value="ECO:0007669"/>
    <property type="project" value="InterPro"/>
</dbReference>
<dbReference type="CDD" id="cd00093">
    <property type="entry name" value="HTH_XRE"/>
    <property type="match status" value="1"/>
</dbReference>